<keyword evidence="5 9" id="KW-0999">Mitochondrion inner membrane</keyword>
<evidence type="ECO:0000256" key="9">
    <source>
        <dbReference type="RuleBase" id="RU363100"/>
    </source>
</evidence>
<gene>
    <name evidence="10" type="ORF">VFH_V019720</name>
</gene>
<keyword evidence="7 9" id="KW-0496">Mitochondrion</keyword>
<comment type="similarity">
    <text evidence="2 9">Belongs to the mitochondrial pyruvate carrier (MPC) (TC 2.A.105) family.</text>
</comment>
<evidence type="ECO:0000256" key="5">
    <source>
        <dbReference type="ARBA" id="ARBA00022792"/>
    </source>
</evidence>
<evidence type="ECO:0000256" key="1">
    <source>
        <dbReference type="ARBA" id="ARBA00004448"/>
    </source>
</evidence>
<keyword evidence="8" id="KW-0472">Membrane</keyword>
<evidence type="ECO:0000256" key="4">
    <source>
        <dbReference type="ARBA" id="ARBA00022692"/>
    </source>
</evidence>
<dbReference type="GO" id="GO:0006850">
    <property type="term" value="P:pyruvate import into mitochondria"/>
    <property type="evidence" value="ECO:0007669"/>
    <property type="project" value="InterPro"/>
</dbReference>
<keyword evidence="11" id="KW-1185">Reference proteome</keyword>
<accession>A0AAV1APC4</accession>
<evidence type="ECO:0000256" key="2">
    <source>
        <dbReference type="ARBA" id="ARBA00006416"/>
    </source>
</evidence>
<dbReference type="Pfam" id="PF03650">
    <property type="entry name" value="MPC"/>
    <property type="match status" value="1"/>
</dbReference>
<dbReference type="AlphaFoldDB" id="A0AAV1APC4"/>
<protein>
    <recommendedName>
        <fullName evidence="9">Mitochondrial pyruvate carrier</fullName>
    </recommendedName>
</protein>
<dbReference type="InterPro" id="IPR005336">
    <property type="entry name" value="MPC"/>
</dbReference>
<dbReference type="EMBL" id="OX451740">
    <property type="protein sequence ID" value="CAI8612131.1"/>
    <property type="molecule type" value="Genomic_DNA"/>
</dbReference>
<organism evidence="10 11">
    <name type="scientific">Vicia faba</name>
    <name type="common">Broad bean</name>
    <name type="synonym">Faba vulgaris</name>
    <dbReference type="NCBI Taxonomy" id="3906"/>
    <lineage>
        <taxon>Eukaryota</taxon>
        <taxon>Viridiplantae</taxon>
        <taxon>Streptophyta</taxon>
        <taxon>Embryophyta</taxon>
        <taxon>Tracheophyta</taxon>
        <taxon>Spermatophyta</taxon>
        <taxon>Magnoliopsida</taxon>
        <taxon>eudicotyledons</taxon>
        <taxon>Gunneridae</taxon>
        <taxon>Pentapetalae</taxon>
        <taxon>rosids</taxon>
        <taxon>fabids</taxon>
        <taxon>Fabales</taxon>
        <taxon>Fabaceae</taxon>
        <taxon>Papilionoideae</taxon>
        <taxon>50 kb inversion clade</taxon>
        <taxon>NPAAA clade</taxon>
        <taxon>Hologalegina</taxon>
        <taxon>IRL clade</taxon>
        <taxon>Fabeae</taxon>
        <taxon>Vicia</taxon>
    </lineage>
</organism>
<keyword evidence="6" id="KW-1133">Transmembrane helix</keyword>
<name>A0AAV1APC4_VICFA</name>
<evidence type="ECO:0000313" key="10">
    <source>
        <dbReference type="EMBL" id="CAI8612131.1"/>
    </source>
</evidence>
<sequence length="118" mass="13715">MRVVPNLQATDNMNALRSFWNSPIGPKTTHFWGPTFNWSLPIAAVMDTQKPPEKISGNMTTVMCLYSGIFMRFAWVVKPRNIHLLICHMSNETVQLYQLSRWIRSQSDTDLKKEKEDE</sequence>
<keyword evidence="4" id="KW-0812">Transmembrane</keyword>
<comment type="subcellular location">
    <subcellularLocation>
        <location evidence="1 9">Mitochondrion inner membrane</location>
        <topology evidence="1 9">Multi-pass membrane protein</topology>
    </subcellularLocation>
</comment>
<dbReference type="PANTHER" id="PTHR14154">
    <property type="entry name" value="UPF0041 BRAIN PROTEIN 44-RELATED"/>
    <property type="match status" value="1"/>
</dbReference>
<reference evidence="10 11" key="1">
    <citation type="submission" date="2023-01" db="EMBL/GenBank/DDBJ databases">
        <authorList>
            <person name="Kreplak J."/>
        </authorList>
    </citation>
    <scope>NUCLEOTIDE SEQUENCE [LARGE SCALE GENOMIC DNA]</scope>
</reference>
<evidence type="ECO:0000313" key="11">
    <source>
        <dbReference type="Proteomes" id="UP001157006"/>
    </source>
</evidence>
<evidence type="ECO:0000256" key="7">
    <source>
        <dbReference type="ARBA" id="ARBA00023128"/>
    </source>
</evidence>
<evidence type="ECO:0000256" key="8">
    <source>
        <dbReference type="ARBA" id="ARBA00023136"/>
    </source>
</evidence>
<evidence type="ECO:0000256" key="3">
    <source>
        <dbReference type="ARBA" id="ARBA00022448"/>
    </source>
</evidence>
<evidence type="ECO:0000256" key="6">
    <source>
        <dbReference type="ARBA" id="ARBA00022989"/>
    </source>
</evidence>
<dbReference type="Proteomes" id="UP001157006">
    <property type="component" value="Chromosome 5"/>
</dbReference>
<keyword evidence="3 9" id="KW-0813">Transport</keyword>
<proteinExistence type="inferred from homology"/>
<dbReference type="GO" id="GO:0005743">
    <property type="term" value="C:mitochondrial inner membrane"/>
    <property type="evidence" value="ECO:0007669"/>
    <property type="project" value="UniProtKB-SubCell"/>
</dbReference>
<comment type="function">
    <text evidence="9">Mediates the uptake of pyruvate into mitochondria.</text>
</comment>